<protein>
    <submittedName>
        <fullName evidence="2">Uncharacterized protein</fullName>
    </submittedName>
</protein>
<dbReference type="EMBL" id="CP002530">
    <property type="protein sequence ID" value="ADY35530.1"/>
    <property type="molecule type" value="Genomic_DNA"/>
</dbReference>
<dbReference type="KEGG" id="bsa:Bacsa_0939"/>
<dbReference type="STRING" id="667015.Bacsa_0939"/>
<dbReference type="eggNOG" id="COG4249">
    <property type="taxonomic scope" value="Bacteria"/>
</dbReference>
<reference evidence="2 3" key="1">
    <citation type="journal article" date="2011" name="Stand. Genomic Sci.">
        <title>Complete genome sequence of Bacteroides salanitronis type strain (BL78).</title>
        <authorList>
            <person name="Gronow S."/>
            <person name="Held B."/>
            <person name="Lucas S."/>
            <person name="Lapidus A."/>
            <person name="Del Rio T.G."/>
            <person name="Nolan M."/>
            <person name="Tice H."/>
            <person name="Deshpande S."/>
            <person name="Cheng J.F."/>
            <person name="Pitluck S."/>
            <person name="Liolios K."/>
            <person name="Pagani I."/>
            <person name="Ivanova N."/>
            <person name="Mavromatis K."/>
            <person name="Pati A."/>
            <person name="Tapia R."/>
            <person name="Han C."/>
            <person name="Goodwin L."/>
            <person name="Chen A."/>
            <person name="Palaniappan K."/>
            <person name="Land M."/>
            <person name="Hauser L."/>
            <person name="Chang Y.J."/>
            <person name="Jeffries C.D."/>
            <person name="Brambilla E.M."/>
            <person name="Rohde M."/>
            <person name="Goker M."/>
            <person name="Detter J.C."/>
            <person name="Woyke T."/>
            <person name="Bristow J."/>
            <person name="Markowitz V."/>
            <person name="Hugenholtz P."/>
            <person name="Kyrpides N.C."/>
            <person name="Klenk H.P."/>
            <person name="Eisen J.A."/>
        </authorList>
    </citation>
    <scope>NUCLEOTIDE SEQUENCE [LARGE SCALE GENOMIC DNA]</scope>
    <source>
        <strain evidence="2 3">DSM 18170</strain>
    </source>
</reference>
<keyword evidence="1" id="KW-0732">Signal</keyword>
<sequence>MKLKTLRSGFILSALLFAISLPAYSQSAQHKKLKKRANLALNITNKKEQPPCTYFNIGFASNYPSLSGVGINVISSTTHYHSKGFQLAGLVNITGIHAEGVQLSGIANVTGRNSNGVVLSGLMNVNGGSLNGIALSGIGNMTGKNTHGLIIGGLINIANGQSGGMLLSGIANVSKQAQNGVMISGLMNASGDTVRGLQLTSLLNAAGEANNGVQLAALGNINTLNRGLQLGICNFSAKNKGAQIGITNLSGEGKKGLQFGFVNLSADSLARQIGCINITPRTQIQLLISSGNLNKANLAVRFKNRYTYTELGGGAYYFDLDHDVSASAFYRAGIYYPLLSRLEISADAGFYHIETLDNKHKGYPARAYALQPRLNLEFRITKKLGIFASGGYAWTRPYSKEHTLDHKGTFEAGIVLF</sequence>
<feature type="chain" id="PRO_5003257448" evidence="1">
    <location>
        <begin position="26"/>
        <end position="417"/>
    </location>
</feature>
<dbReference type="RefSeq" id="WP_013616978.1">
    <property type="nucleotide sequence ID" value="NC_015164.1"/>
</dbReference>
<accession>F0R3C1</accession>
<dbReference type="NCBIfam" id="NF047436">
    <property type="entry name" value="LA_2272_repeat"/>
    <property type="match status" value="1"/>
</dbReference>
<organism evidence="2 3">
    <name type="scientific">Phocaeicola salanitronis (strain DSM 18170 / JCM 13657 / CCUG 60908 / BL78)</name>
    <name type="common">Bacteroides salanitronis</name>
    <dbReference type="NCBI Taxonomy" id="667015"/>
    <lineage>
        <taxon>Bacteria</taxon>
        <taxon>Pseudomonadati</taxon>
        <taxon>Bacteroidota</taxon>
        <taxon>Bacteroidia</taxon>
        <taxon>Bacteroidales</taxon>
        <taxon>Bacteroidaceae</taxon>
        <taxon>Phocaeicola</taxon>
    </lineage>
</organism>
<dbReference type="HOGENOM" id="CLU_716984_0_0_10"/>
<name>F0R3C1_PHOSB</name>
<dbReference type="InterPro" id="IPR058093">
    <property type="entry name" value="LA_2272-like"/>
</dbReference>
<evidence type="ECO:0000313" key="3">
    <source>
        <dbReference type="Proteomes" id="UP000007486"/>
    </source>
</evidence>
<evidence type="ECO:0000313" key="2">
    <source>
        <dbReference type="EMBL" id="ADY35530.1"/>
    </source>
</evidence>
<feature type="signal peptide" evidence="1">
    <location>
        <begin position="1"/>
        <end position="25"/>
    </location>
</feature>
<dbReference type="AlphaFoldDB" id="F0R3C1"/>
<gene>
    <name evidence="2" type="ordered locus">Bacsa_0939</name>
</gene>
<proteinExistence type="predicted"/>
<keyword evidence="3" id="KW-1185">Reference proteome</keyword>
<evidence type="ECO:0000256" key="1">
    <source>
        <dbReference type="SAM" id="SignalP"/>
    </source>
</evidence>
<dbReference type="OrthoDB" id="9808630at2"/>
<dbReference type="Proteomes" id="UP000007486">
    <property type="component" value="Chromosome"/>
</dbReference>